<gene>
    <name evidence="1" type="ORF">A3J50_01800</name>
</gene>
<proteinExistence type="predicted"/>
<organism evidence="1 2">
    <name type="scientific">Candidatus Woykebacteria bacterium RIFCSPHIGHO2_02_FULL_43_16b</name>
    <dbReference type="NCBI Taxonomy" id="1802601"/>
    <lineage>
        <taxon>Bacteria</taxon>
        <taxon>Candidatus Woykeibacteriota</taxon>
    </lineage>
</organism>
<name>A0A1G1WQB6_9BACT</name>
<evidence type="ECO:0000313" key="2">
    <source>
        <dbReference type="Proteomes" id="UP000177821"/>
    </source>
</evidence>
<protein>
    <submittedName>
        <fullName evidence="1">Uncharacterized protein</fullName>
    </submittedName>
</protein>
<comment type="caution">
    <text evidence="1">The sequence shown here is derived from an EMBL/GenBank/DDBJ whole genome shotgun (WGS) entry which is preliminary data.</text>
</comment>
<dbReference type="AlphaFoldDB" id="A0A1G1WQB6"/>
<sequence length="201" mass="22912">MRNKRGVRAAANLPHFSRAQNARLTEIIETFRLQLQGGLLKRLHPISARSLNVRMLVISQLLISSDVRLALAERIQKRLQFLGTTPVTASIYDLRCYMLGLALLTARNNKQISYERLAERSGISLELVLALETAFADLDELSEAQFKRIWEILSDDPTLPDAQWDFVQKRGPIRGLNEPFGNVVNQALEEMERDSPKERLM</sequence>
<accession>A0A1G1WQB6</accession>
<evidence type="ECO:0000313" key="1">
    <source>
        <dbReference type="EMBL" id="OGY29926.1"/>
    </source>
</evidence>
<dbReference type="EMBL" id="MHCX01000011">
    <property type="protein sequence ID" value="OGY29926.1"/>
    <property type="molecule type" value="Genomic_DNA"/>
</dbReference>
<dbReference type="Proteomes" id="UP000177821">
    <property type="component" value="Unassembled WGS sequence"/>
</dbReference>
<reference evidence="1 2" key="1">
    <citation type="journal article" date="2016" name="Nat. Commun.">
        <title>Thousands of microbial genomes shed light on interconnected biogeochemical processes in an aquifer system.</title>
        <authorList>
            <person name="Anantharaman K."/>
            <person name="Brown C.T."/>
            <person name="Hug L.A."/>
            <person name="Sharon I."/>
            <person name="Castelle C.J."/>
            <person name="Probst A.J."/>
            <person name="Thomas B.C."/>
            <person name="Singh A."/>
            <person name="Wilkins M.J."/>
            <person name="Karaoz U."/>
            <person name="Brodie E.L."/>
            <person name="Williams K.H."/>
            <person name="Hubbard S.S."/>
            <person name="Banfield J.F."/>
        </authorList>
    </citation>
    <scope>NUCLEOTIDE SEQUENCE [LARGE SCALE GENOMIC DNA]</scope>
</reference>